<gene>
    <name evidence="2" type="ORF">Hypma_007234</name>
</gene>
<evidence type="ECO:0000313" key="3">
    <source>
        <dbReference type="Proteomes" id="UP000076154"/>
    </source>
</evidence>
<dbReference type="Proteomes" id="UP000076154">
    <property type="component" value="Unassembled WGS sequence"/>
</dbReference>
<sequence>MPLHLSFQTCITPDEPALRARPASRLDPRISSRLAHLPNTVPEVKIPPSCVPMPMDRKKWSTRMSSTRGTG</sequence>
<feature type="region of interest" description="Disordered" evidence="1">
    <location>
        <begin position="45"/>
        <end position="71"/>
    </location>
</feature>
<name>A0A369KFK4_HYPMA</name>
<dbReference type="InParanoid" id="A0A369KFK4"/>
<organism evidence="2 3">
    <name type="scientific">Hypsizygus marmoreus</name>
    <name type="common">White beech mushroom</name>
    <name type="synonym">Agaricus marmoreus</name>
    <dbReference type="NCBI Taxonomy" id="39966"/>
    <lineage>
        <taxon>Eukaryota</taxon>
        <taxon>Fungi</taxon>
        <taxon>Dikarya</taxon>
        <taxon>Basidiomycota</taxon>
        <taxon>Agaricomycotina</taxon>
        <taxon>Agaricomycetes</taxon>
        <taxon>Agaricomycetidae</taxon>
        <taxon>Agaricales</taxon>
        <taxon>Tricholomatineae</taxon>
        <taxon>Lyophyllaceae</taxon>
        <taxon>Hypsizygus</taxon>
    </lineage>
</organism>
<feature type="compositionally biased region" description="Polar residues" evidence="1">
    <location>
        <begin position="62"/>
        <end position="71"/>
    </location>
</feature>
<keyword evidence="3" id="KW-1185">Reference proteome</keyword>
<evidence type="ECO:0000256" key="1">
    <source>
        <dbReference type="SAM" id="MobiDB-lite"/>
    </source>
</evidence>
<dbReference type="AlphaFoldDB" id="A0A369KFK4"/>
<comment type="caution">
    <text evidence="2">The sequence shown here is derived from an EMBL/GenBank/DDBJ whole genome shotgun (WGS) entry which is preliminary data.</text>
</comment>
<proteinExistence type="predicted"/>
<evidence type="ECO:0000313" key="2">
    <source>
        <dbReference type="EMBL" id="RDB30563.1"/>
    </source>
</evidence>
<dbReference type="EMBL" id="LUEZ02000005">
    <property type="protein sequence ID" value="RDB30563.1"/>
    <property type="molecule type" value="Genomic_DNA"/>
</dbReference>
<reference evidence="2" key="1">
    <citation type="submission" date="2018-04" db="EMBL/GenBank/DDBJ databases">
        <title>Whole genome sequencing of Hypsizygus marmoreus.</title>
        <authorList>
            <person name="Choi I.-G."/>
            <person name="Min B."/>
            <person name="Kim J.-G."/>
            <person name="Kim S."/>
            <person name="Oh Y.-L."/>
            <person name="Kong W.-S."/>
            <person name="Park H."/>
            <person name="Jeong J."/>
            <person name="Song E.-S."/>
        </authorList>
    </citation>
    <scope>NUCLEOTIDE SEQUENCE [LARGE SCALE GENOMIC DNA]</scope>
    <source>
        <strain evidence="2">51987-8</strain>
    </source>
</reference>
<protein>
    <submittedName>
        <fullName evidence="2">Uncharacterized protein</fullName>
    </submittedName>
</protein>
<accession>A0A369KFK4</accession>